<comment type="caution">
    <text evidence="2">The sequence shown here is derived from an EMBL/GenBank/DDBJ whole genome shotgun (WGS) entry which is preliminary data.</text>
</comment>
<protein>
    <recommendedName>
        <fullName evidence="4">FAR-17a/AIG1-like protein</fullName>
    </recommendedName>
</protein>
<dbReference type="EMBL" id="QPMK01000006">
    <property type="protein sequence ID" value="RDD66367.1"/>
    <property type="molecule type" value="Genomic_DNA"/>
</dbReference>
<feature type="transmembrane region" description="Helical" evidence="1">
    <location>
        <begin position="162"/>
        <end position="183"/>
    </location>
</feature>
<keyword evidence="1" id="KW-0472">Membrane</keyword>
<reference evidence="2 3" key="1">
    <citation type="submission" date="2018-07" db="EMBL/GenBank/DDBJ databases">
        <title>Thalassococcus profundi sp. nov., a marine bacterium isolated from deep seawater of Okinawa Trough.</title>
        <authorList>
            <person name="Yu M."/>
        </authorList>
    </citation>
    <scope>NUCLEOTIDE SEQUENCE [LARGE SCALE GENOMIC DNA]</scope>
    <source>
        <strain evidence="2 3">WRAS1</strain>
    </source>
</reference>
<dbReference type="NCBIfam" id="NF038065">
    <property type="entry name" value="Pr6Pr"/>
    <property type="match status" value="1"/>
</dbReference>
<proteinExistence type="predicted"/>
<dbReference type="InterPro" id="IPR049713">
    <property type="entry name" value="Pr6Pr-like"/>
</dbReference>
<evidence type="ECO:0000313" key="2">
    <source>
        <dbReference type="EMBL" id="RDD66367.1"/>
    </source>
</evidence>
<keyword evidence="1" id="KW-0812">Transmembrane</keyword>
<evidence type="ECO:0008006" key="4">
    <source>
        <dbReference type="Google" id="ProtNLM"/>
    </source>
</evidence>
<accession>A0A369TQF9</accession>
<evidence type="ECO:0000256" key="1">
    <source>
        <dbReference type="SAM" id="Phobius"/>
    </source>
</evidence>
<dbReference type="AlphaFoldDB" id="A0A369TQF9"/>
<sequence length="204" mass="23084">MIALLTWAVLVMHVQVGLDRRPHWTLWQELWRTGRYFTILTNALTAATMTAVAAGWRVPAGWAAGLTLWMGIVALVYHGILSRDLSGLRWWTDQGMHTAVPAAVGLWWWACAPKDGLRRLHAVWWLGWPALYLAYALVRGEIDGRHPYFFIDPPRIGWDMVALWILGLGLVFWLFGLGMVALARWISSDRPRPAGAVPADPRPR</sequence>
<keyword evidence="1" id="KW-1133">Transmembrane helix</keyword>
<dbReference type="OrthoDB" id="9809977at2"/>
<name>A0A369TQF9_9RHOB</name>
<feature type="transmembrane region" description="Helical" evidence="1">
    <location>
        <begin position="63"/>
        <end position="82"/>
    </location>
</feature>
<evidence type="ECO:0000313" key="3">
    <source>
        <dbReference type="Proteomes" id="UP000253977"/>
    </source>
</evidence>
<feature type="transmembrane region" description="Helical" evidence="1">
    <location>
        <begin position="36"/>
        <end position="56"/>
    </location>
</feature>
<dbReference type="Proteomes" id="UP000253977">
    <property type="component" value="Unassembled WGS sequence"/>
</dbReference>
<dbReference type="RefSeq" id="WP_114510939.1">
    <property type="nucleotide sequence ID" value="NZ_QPMK01000006.1"/>
</dbReference>
<feature type="transmembrane region" description="Helical" evidence="1">
    <location>
        <begin position="122"/>
        <end position="142"/>
    </location>
</feature>
<gene>
    <name evidence="2" type="ORF">DU478_10665</name>
</gene>
<organism evidence="2 3">
    <name type="scientific">Thalassococcus profundi</name>
    <dbReference type="NCBI Taxonomy" id="2282382"/>
    <lineage>
        <taxon>Bacteria</taxon>
        <taxon>Pseudomonadati</taxon>
        <taxon>Pseudomonadota</taxon>
        <taxon>Alphaproteobacteria</taxon>
        <taxon>Rhodobacterales</taxon>
        <taxon>Roseobacteraceae</taxon>
        <taxon>Thalassococcus</taxon>
    </lineage>
</organism>
<keyword evidence="3" id="KW-1185">Reference proteome</keyword>